<feature type="domain" description="Methyltransferase type 11" evidence="4">
    <location>
        <begin position="67"/>
        <end position="167"/>
    </location>
</feature>
<evidence type="ECO:0000313" key="6">
    <source>
        <dbReference type="Proteomes" id="UP000323221"/>
    </source>
</evidence>
<evidence type="ECO:0000256" key="1">
    <source>
        <dbReference type="ARBA" id="ARBA00022603"/>
    </source>
</evidence>
<dbReference type="PANTHER" id="PTHR43464">
    <property type="entry name" value="METHYLTRANSFERASE"/>
    <property type="match status" value="1"/>
</dbReference>
<dbReference type="GO" id="GO:0008757">
    <property type="term" value="F:S-adenosylmethionine-dependent methyltransferase activity"/>
    <property type="evidence" value="ECO:0007669"/>
    <property type="project" value="InterPro"/>
</dbReference>
<dbReference type="GO" id="GO:0032259">
    <property type="term" value="P:methylation"/>
    <property type="evidence" value="ECO:0007669"/>
    <property type="project" value="UniProtKB-KW"/>
</dbReference>
<keyword evidence="3" id="KW-0949">S-adenosyl-L-methionine</keyword>
<proteinExistence type="predicted"/>
<evidence type="ECO:0000313" key="5">
    <source>
        <dbReference type="EMBL" id="KAA6435093.1"/>
    </source>
</evidence>
<protein>
    <submittedName>
        <fullName evidence="5">Methyltransferase domain-containing protein</fullName>
    </submittedName>
</protein>
<dbReference type="Gene3D" id="3.40.50.150">
    <property type="entry name" value="Vaccinia Virus protein VP39"/>
    <property type="match status" value="1"/>
</dbReference>
<evidence type="ECO:0000256" key="2">
    <source>
        <dbReference type="ARBA" id="ARBA00022679"/>
    </source>
</evidence>
<dbReference type="InterPro" id="IPR013216">
    <property type="entry name" value="Methyltransf_11"/>
</dbReference>
<dbReference type="Pfam" id="PF08241">
    <property type="entry name" value="Methyltransf_11"/>
    <property type="match status" value="1"/>
</dbReference>
<dbReference type="EMBL" id="VOIR01000012">
    <property type="protein sequence ID" value="KAA6435093.1"/>
    <property type="molecule type" value="Genomic_DNA"/>
</dbReference>
<keyword evidence="1 5" id="KW-0489">Methyltransferase</keyword>
<reference evidence="5 6" key="1">
    <citation type="submission" date="2019-08" db="EMBL/GenBank/DDBJ databases">
        <title>Agrococcus lahaulensis sp. nov., isolated from a cold desert of the Indian Himalayas.</title>
        <authorList>
            <person name="Qu J.H."/>
        </authorList>
    </citation>
    <scope>NUCLEOTIDE SEQUENCE [LARGE SCALE GENOMIC DNA]</scope>
    <source>
        <strain evidence="5 6">NS18</strain>
    </source>
</reference>
<dbReference type="InterPro" id="IPR029063">
    <property type="entry name" value="SAM-dependent_MTases_sf"/>
</dbReference>
<comment type="caution">
    <text evidence="5">The sequence shown here is derived from an EMBL/GenBank/DDBJ whole genome shotgun (WGS) entry which is preliminary data.</text>
</comment>
<name>A0A5M8QKC1_9MICO</name>
<evidence type="ECO:0000259" key="4">
    <source>
        <dbReference type="Pfam" id="PF08241"/>
    </source>
</evidence>
<dbReference type="RefSeq" id="WP_146355675.1">
    <property type="nucleotide sequence ID" value="NZ_VOIR01000012.1"/>
</dbReference>
<keyword evidence="2 5" id="KW-0808">Transferase</keyword>
<dbReference type="Proteomes" id="UP000323221">
    <property type="component" value="Unassembled WGS sequence"/>
</dbReference>
<dbReference type="SUPFAM" id="SSF53335">
    <property type="entry name" value="S-adenosyl-L-methionine-dependent methyltransferases"/>
    <property type="match status" value="1"/>
</dbReference>
<dbReference type="OrthoDB" id="9800454at2"/>
<accession>A0A5M8QKC1</accession>
<dbReference type="AlphaFoldDB" id="A0A5M8QKC1"/>
<sequence>MSVPRWALRDRDPDAREAMDDPGCDPEVLARTYARFDLVNAAVSGRGALYRRWIRPRLRAGRQVRLLDVGTGGADLPRRLLRWAARDGGGLRVVAIDPDARAMAYARGLGPVPGLELRQATTGDLVAAGERFDVVVSNHVLHHLSPAELGAVLADSERLTAPGGVAVHGDIARSPLAYAAFAAATWPLQPTLLRGTLIRPDGLASIRRSSTPAELAAAVPPGWSVRRGLPSRLELVREAP</sequence>
<dbReference type="CDD" id="cd02440">
    <property type="entry name" value="AdoMet_MTases"/>
    <property type="match status" value="1"/>
</dbReference>
<gene>
    <name evidence="5" type="ORF">FQ330_04855</name>
</gene>
<keyword evidence="6" id="KW-1185">Reference proteome</keyword>
<dbReference type="PANTHER" id="PTHR43464:SF19">
    <property type="entry name" value="UBIQUINONE BIOSYNTHESIS O-METHYLTRANSFERASE, MITOCHONDRIAL"/>
    <property type="match status" value="1"/>
</dbReference>
<organism evidence="5 6">
    <name type="scientific">Agrococcus sediminis</name>
    <dbReference type="NCBI Taxonomy" id="2599924"/>
    <lineage>
        <taxon>Bacteria</taxon>
        <taxon>Bacillati</taxon>
        <taxon>Actinomycetota</taxon>
        <taxon>Actinomycetes</taxon>
        <taxon>Micrococcales</taxon>
        <taxon>Microbacteriaceae</taxon>
        <taxon>Agrococcus</taxon>
    </lineage>
</organism>
<dbReference type="NCBIfam" id="NF004851">
    <property type="entry name" value="PRK06202.1"/>
    <property type="match status" value="1"/>
</dbReference>
<evidence type="ECO:0000256" key="3">
    <source>
        <dbReference type="ARBA" id="ARBA00022691"/>
    </source>
</evidence>